<evidence type="ECO:0000313" key="12">
    <source>
        <dbReference type="EMBL" id="KAJ9578936.1"/>
    </source>
</evidence>
<evidence type="ECO:0000256" key="6">
    <source>
        <dbReference type="ARBA" id="ARBA00022771"/>
    </source>
</evidence>
<keyword evidence="6 9" id="KW-0863">Zinc-finger</keyword>
<evidence type="ECO:0000256" key="1">
    <source>
        <dbReference type="ARBA" id="ARBA00000900"/>
    </source>
</evidence>
<dbReference type="PANTHER" id="PTHR45877:SF2">
    <property type="entry name" value="E3 UBIQUITIN-PROTEIN LIGASE SINA-RELATED"/>
    <property type="match status" value="1"/>
</dbReference>
<dbReference type="EMBL" id="JASPKZ010008845">
    <property type="protein sequence ID" value="KAJ9578936.1"/>
    <property type="molecule type" value="Genomic_DNA"/>
</dbReference>
<name>A0AAD8E6S4_DIPPU</name>
<dbReference type="GO" id="GO:0005737">
    <property type="term" value="C:cytoplasm"/>
    <property type="evidence" value="ECO:0007669"/>
    <property type="project" value="InterPro"/>
</dbReference>
<evidence type="ECO:0000256" key="9">
    <source>
        <dbReference type="PROSITE-ProRule" id="PRU00455"/>
    </source>
</evidence>
<evidence type="ECO:0000256" key="3">
    <source>
        <dbReference type="ARBA" id="ARBA00009119"/>
    </source>
</evidence>
<dbReference type="InterPro" id="IPR013010">
    <property type="entry name" value="Znf_SIAH"/>
</dbReference>
<dbReference type="GO" id="GO:0061630">
    <property type="term" value="F:ubiquitin protein ligase activity"/>
    <property type="evidence" value="ECO:0007669"/>
    <property type="project" value="UniProtKB-EC"/>
</dbReference>
<dbReference type="EC" id="2.3.2.27" evidence="10"/>
<evidence type="ECO:0000256" key="5">
    <source>
        <dbReference type="ARBA" id="ARBA00022723"/>
    </source>
</evidence>
<reference evidence="12" key="2">
    <citation type="submission" date="2023-05" db="EMBL/GenBank/DDBJ databases">
        <authorList>
            <person name="Fouks B."/>
        </authorList>
    </citation>
    <scope>NUCLEOTIDE SEQUENCE</scope>
    <source>
        <strain evidence="12">Stay&amp;Tobe</strain>
        <tissue evidence="12">Testes</tissue>
    </source>
</reference>
<dbReference type="GO" id="GO:0031624">
    <property type="term" value="F:ubiquitin conjugating enzyme binding"/>
    <property type="evidence" value="ECO:0007669"/>
    <property type="project" value="TreeGrafter"/>
</dbReference>
<comment type="pathway">
    <text evidence="2 10">Protein modification; protein ubiquitination.</text>
</comment>
<comment type="catalytic activity">
    <reaction evidence="1 10">
        <text>S-ubiquitinyl-[E2 ubiquitin-conjugating enzyme]-L-cysteine + [acceptor protein]-L-lysine = [E2 ubiquitin-conjugating enzyme]-L-cysteine + N(6)-ubiquitinyl-[acceptor protein]-L-lysine.</text>
        <dbReference type="EC" id="2.3.2.27"/>
    </reaction>
</comment>
<dbReference type="FunFam" id="3.30.40.10:FF:000041">
    <property type="entry name" value="E3 ubiquitin-protein ligase SINAT3"/>
    <property type="match status" value="1"/>
</dbReference>
<reference evidence="12" key="1">
    <citation type="journal article" date="2023" name="IScience">
        <title>Live-bearing cockroach genome reveals convergent evolutionary mechanisms linked to viviparity in insects and beyond.</title>
        <authorList>
            <person name="Fouks B."/>
            <person name="Harrison M.C."/>
            <person name="Mikhailova A.A."/>
            <person name="Marchal E."/>
            <person name="English S."/>
            <person name="Carruthers M."/>
            <person name="Jennings E.C."/>
            <person name="Chiamaka E.L."/>
            <person name="Frigard R.A."/>
            <person name="Pippel M."/>
            <person name="Attardo G.M."/>
            <person name="Benoit J.B."/>
            <person name="Bornberg-Bauer E."/>
            <person name="Tobe S.S."/>
        </authorList>
    </citation>
    <scope>NUCLEOTIDE SEQUENCE</scope>
    <source>
        <strain evidence="12">Stay&amp;Tobe</strain>
    </source>
</reference>
<keyword evidence="4" id="KW-0808">Transferase</keyword>
<gene>
    <name evidence="12" type="ORF">L9F63_024957</name>
</gene>
<dbReference type="Proteomes" id="UP001233999">
    <property type="component" value="Unassembled WGS sequence"/>
</dbReference>
<dbReference type="GO" id="GO:0008270">
    <property type="term" value="F:zinc ion binding"/>
    <property type="evidence" value="ECO:0007669"/>
    <property type="project" value="UniProtKB-KW"/>
</dbReference>
<comment type="domain">
    <text evidence="10">The SBD domain (substrate-binding domain) mediates the interaction with substrate proteins. It is related to the TRAF family.</text>
</comment>
<keyword evidence="5 10" id="KW-0479">Metal-binding</keyword>
<evidence type="ECO:0000256" key="8">
    <source>
        <dbReference type="ARBA" id="ARBA00022833"/>
    </source>
</evidence>
<keyword evidence="13" id="KW-1185">Reference proteome</keyword>
<evidence type="ECO:0000259" key="11">
    <source>
        <dbReference type="PROSITE" id="PS51081"/>
    </source>
</evidence>
<protein>
    <recommendedName>
        <fullName evidence="10">E3 ubiquitin-protein ligase</fullName>
        <ecNumber evidence="10">2.3.2.27</ecNumber>
    </recommendedName>
</protein>
<dbReference type="InterPro" id="IPR049548">
    <property type="entry name" value="Sina-like_RING"/>
</dbReference>
<dbReference type="GO" id="GO:0043161">
    <property type="term" value="P:proteasome-mediated ubiquitin-dependent protein catabolic process"/>
    <property type="evidence" value="ECO:0007669"/>
    <property type="project" value="TreeGrafter"/>
</dbReference>
<evidence type="ECO:0000256" key="4">
    <source>
        <dbReference type="ARBA" id="ARBA00022679"/>
    </source>
</evidence>
<dbReference type="InterPro" id="IPR013083">
    <property type="entry name" value="Znf_RING/FYVE/PHD"/>
</dbReference>
<comment type="domain">
    <text evidence="10">The RING-type zinc finger domain is essential for ubiquitin ligase activity.</text>
</comment>
<dbReference type="Pfam" id="PF21361">
    <property type="entry name" value="Sina_ZnF"/>
    <property type="match status" value="1"/>
</dbReference>
<keyword evidence="8 10" id="KW-0862">Zinc</keyword>
<dbReference type="Gene3D" id="2.60.210.10">
    <property type="entry name" value="Apoptosis, Tumor Necrosis Factor Receptor Associated Protein 2, Chain A"/>
    <property type="match status" value="1"/>
</dbReference>
<dbReference type="SUPFAM" id="SSF49599">
    <property type="entry name" value="TRAF domain-like"/>
    <property type="match status" value="1"/>
</dbReference>
<comment type="caution">
    <text evidence="12">The sequence shown here is derived from an EMBL/GenBank/DDBJ whole genome shotgun (WGS) entry which is preliminary data.</text>
</comment>
<proteinExistence type="inferred from homology"/>
<comment type="function">
    <text evidence="10">E3 ubiquitin-protein ligase that mediates ubiquitination and subsequent proteasomal degradation of target proteins. E3 ubiquitin ligases accept ubiquitin from an E2 ubiquitin-conjugating enzyme in the form of a thioester and then directly transfers the ubiquitin to targeted substrates.</text>
</comment>
<evidence type="ECO:0000256" key="7">
    <source>
        <dbReference type="ARBA" id="ARBA00022786"/>
    </source>
</evidence>
<evidence type="ECO:0000313" key="13">
    <source>
        <dbReference type="Proteomes" id="UP001233999"/>
    </source>
</evidence>
<dbReference type="InterPro" id="IPR008974">
    <property type="entry name" value="TRAF-like"/>
</dbReference>
<keyword evidence="7 10" id="KW-0833">Ubl conjugation pathway</keyword>
<organism evidence="12 13">
    <name type="scientific">Diploptera punctata</name>
    <name type="common">Pacific beetle cockroach</name>
    <dbReference type="NCBI Taxonomy" id="6984"/>
    <lineage>
        <taxon>Eukaryota</taxon>
        <taxon>Metazoa</taxon>
        <taxon>Ecdysozoa</taxon>
        <taxon>Arthropoda</taxon>
        <taxon>Hexapoda</taxon>
        <taxon>Insecta</taxon>
        <taxon>Pterygota</taxon>
        <taxon>Neoptera</taxon>
        <taxon>Polyneoptera</taxon>
        <taxon>Dictyoptera</taxon>
        <taxon>Blattodea</taxon>
        <taxon>Blaberoidea</taxon>
        <taxon>Blaberidae</taxon>
        <taxon>Diplopterinae</taxon>
        <taxon>Diploptera</taxon>
    </lineage>
</organism>
<dbReference type="InterPro" id="IPR004162">
    <property type="entry name" value="SINA-like_animal"/>
</dbReference>
<feature type="domain" description="SIAH-type" evidence="11">
    <location>
        <begin position="71"/>
        <end position="131"/>
    </location>
</feature>
<dbReference type="Gene3D" id="3.30.40.10">
    <property type="entry name" value="Zinc/RING finger domain, C3HC4 (zinc finger)"/>
    <property type="match status" value="1"/>
</dbReference>
<dbReference type="PANTHER" id="PTHR45877">
    <property type="entry name" value="E3 UBIQUITIN-PROTEIN LIGASE SIAH2"/>
    <property type="match status" value="1"/>
</dbReference>
<evidence type="ECO:0000256" key="2">
    <source>
        <dbReference type="ARBA" id="ARBA00004906"/>
    </source>
</evidence>
<sequence length="270" mass="31695">MDQNVEAENSGRVINLQECSTCHDTLAPPIYLCVNKHNICRRCKEGLSTCGICNDKILDERNTLAERLAEKLPYPCVNENVGCRQKLPLQELAIHEAVCPHRLYCCVPHQPRCRWRGRKFQILEHMKDEHKELVWIKSYNSLVYENFDIHTDHQCMHLLSCFKEIFWCHSKRDSKQGKLYEVLQYIGRREKAANYEYEFEFYSKGSNRTAVFKNTVQCENDDVEDIYSSGDCLVLDLKLLQHFITADKKLYYNLKLMKIPAHSCNISYSE</sequence>
<dbReference type="PROSITE" id="PS51081">
    <property type="entry name" value="ZF_SIAH"/>
    <property type="match status" value="1"/>
</dbReference>
<dbReference type="InterPro" id="IPR018121">
    <property type="entry name" value="7-in-absentia-prot_TRAF-dom"/>
</dbReference>
<comment type="similarity">
    <text evidence="3 10">Belongs to the SINA (Seven in absentia) family.</text>
</comment>
<accession>A0AAD8E6S4</accession>
<evidence type="ECO:0000256" key="10">
    <source>
        <dbReference type="RuleBase" id="RU201113"/>
    </source>
</evidence>
<dbReference type="Pfam" id="PF03145">
    <property type="entry name" value="Sina_TRAF"/>
    <property type="match status" value="1"/>
</dbReference>
<dbReference type="AlphaFoldDB" id="A0AAD8E6S4"/>
<dbReference type="Pfam" id="PF21362">
    <property type="entry name" value="Sina_RING"/>
    <property type="match status" value="1"/>
</dbReference>